<organism evidence="1 2">
    <name type="scientific">Kineococcus gynurae</name>
    <dbReference type="NCBI Taxonomy" id="452979"/>
    <lineage>
        <taxon>Bacteria</taxon>
        <taxon>Bacillati</taxon>
        <taxon>Actinomycetota</taxon>
        <taxon>Actinomycetes</taxon>
        <taxon>Kineosporiales</taxon>
        <taxon>Kineosporiaceae</taxon>
        <taxon>Kineococcus</taxon>
    </lineage>
</organism>
<gene>
    <name evidence="1" type="ORF">ACFFVI_02840</name>
</gene>
<dbReference type="EMBL" id="JBHMDM010000001">
    <property type="protein sequence ID" value="MFB9375897.1"/>
    <property type="molecule type" value="Genomic_DNA"/>
</dbReference>
<dbReference type="RefSeq" id="WP_380139733.1">
    <property type="nucleotide sequence ID" value="NZ_JBHLUI010000012.1"/>
</dbReference>
<evidence type="ECO:0000313" key="1">
    <source>
        <dbReference type="EMBL" id="MFB9375897.1"/>
    </source>
</evidence>
<comment type="caution">
    <text evidence="1">The sequence shown here is derived from an EMBL/GenBank/DDBJ whole genome shotgun (WGS) entry which is preliminary data.</text>
</comment>
<name>A0ABV5LPC3_9ACTN</name>
<proteinExistence type="predicted"/>
<evidence type="ECO:0000313" key="2">
    <source>
        <dbReference type="Proteomes" id="UP001589748"/>
    </source>
</evidence>
<keyword evidence="2" id="KW-1185">Reference proteome</keyword>
<sequence length="122" mass="13271">MDWTTFLEQTVVFNPEVPADFMAPWWFGDVRKARDARLAPIPARSIEQVHTALTRTGAVAVSHRLVAGTVPPWARTVELTGAPALAYSLNRRRAERSSDFVDLVPLVAAVSGTPPRPGRPGG</sequence>
<reference evidence="1 2" key="1">
    <citation type="submission" date="2024-09" db="EMBL/GenBank/DDBJ databases">
        <authorList>
            <person name="Sun Q."/>
            <person name="Mori K."/>
        </authorList>
    </citation>
    <scope>NUCLEOTIDE SEQUENCE [LARGE SCALE GENOMIC DNA]</scope>
    <source>
        <strain evidence="1 2">TISTR 1856</strain>
    </source>
</reference>
<dbReference type="Proteomes" id="UP001589748">
    <property type="component" value="Unassembled WGS sequence"/>
</dbReference>
<protein>
    <submittedName>
        <fullName evidence="1">Uncharacterized protein</fullName>
    </submittedName>
</protein>
<accession>A0ABV5LPC3</accession>